<dbReference type="Pfam" id="PF00984">
    <property type="entry name" value="UDPG_MGDP_dh"/>
    <property type="match status" value="1"/>
</dbReference>
<sequence length="481" mass="52722">MVQVDSPSLRKGSNLTLGLEYEKRILEQPWLSHHYTRSNGIETPPSDHSTPVLDKDLNWLLESSAASRTDIPSVISSSDAPTVAVLGVGYVGTHLVSAFASKYPVIGFDVSKSRVNSLRAAQLDEAADDLKEIEYTWEPTSLRRATHFLISVPTLLRPNRTVDASFLCKALQSVEKHARPGATIVIESSVAVGMTRELLGPLAAKNGFFAGMSPERVDPGRTEPPVASIPKIISALEDLRPGSLDSIMRIYSSVFAAVVPVSSPEVAEMTKLYENCQRMICIAYANEMADACTAHGIDPYEVCRAAATKPFGYMNYTPGLGVGGHCIPVNPFYLLSNSKFPLLEQATKRMHERPQRIALGILDDLYAKRSSGELSQKPRVLAVGMGFKKGQSTLSHSPSLELLKTLHSTGEVDVTWADSHVLQEAIHSVPKLQNERWNSDDLATFDLILVAFLQPDMDEAVLHALPAHVEVKWLGMQRERS</sequence>
<dbReference type="InterPro" id="IPR017476">
    <property type="entry name" value="UDP-Glc/GDP-Man"/>
</dbReference>
<dbReference type="NCBIfam" id="TIGR03026">
    <property type="entry name" value="NDP-sugDHase"/>
    <property type="match status" value="1"/>
</dbReference>
<dbReference type="GO" id="GO:0016616">
    <property type="term" value="F:oxidoreductase activity, acting on the CH-OH group of donors, NAD or NADP as acceptor"/>
    <property type="evidence" value="ECO:0007669"/>
    <property type="project" value="InterPro"/>
</dbReference>
<dbReference type="EMBL" id="JAELUQ010000011">
    <property type="protein sequence ID" value="KAG7406254.1"/>
    <property type="molecule type" value="Genomic_DNA"/>
</dbReference>
<name>A0A8J5NGW4_FUSOX</name>
<dbReference type="InterPro" id="IPR028359">
    <property type="entry name" value="UDP_ManNAc/GlcNAc_DH"/>
</dbReference>
<evidence type="ECO:0000259" key="4">
    <source>
        <dbReference type="Pfam" id="PF03721"/>
    </source>
</evidence>
<dbReference type="Pfam" id="PF03721">
    <property type="entry name" value="UDPG_MGDP_dh_N"/>
    <property type="match status" value="1"/>
</dbReference>
<dbReference type="PANTHER" id="PTHR43491:SF2">
    <property type="entry name" value="UDP-N-ACETYL-D-MANNOSAMINE DEHYDROGENASE"/>
    <property type="match status" value="1"/>
</dbReference>
<accession>A0A8J5NGW4</accession>
<reference evidence="5" key="1">
    <citation type="submission" date="2021-04" db="EMBL/GenBank/DDBJ databases">
        <title>First draft genome resource for Brassicaceae pathogens Fusarium oxysporum f. sp. raphani and Fusarium oxysporum f. sp. rapae.</title>
        <authorList>
            <person name="Asai S."/>
        </authorList>
    </citation>
    <scope>NUCLEOTIDE SEQUENCE</scope>
    <source>
        <strain evidence="5">Tf1208</strain>
    </source>
</reference>
<evidence type="ECO:0000259" key="3">
    <source>
        <dbReference type="Pfam" id="PF00984"/>
    </source>
</evidence>
<protein>
    <submittedName>
        <fullName evidence="5">UDP-N-acetyl-D-glucosamine 6-dehydrogenase</fullName>
    </submittedName>
</protein>
<evidence type="ECO:0000313" key="6">
    <source>
        <dbReference type="Proteomes" id="UP000694050"/>
    </source>
</evidence>
<dbReference type="Proteomes" id="UP000694050">
    <property type="component" value="Unassembled WGS sequence"/>
</dbReference>
<feature type="domain" description="UDP-glucose/GDP-mannose dehydrogenase N-terminal" evidence="4">
    <location>
        <begin position="82"/>
        <end position="234"/>
    </location>
</feature>
<dbReference type="InterPro" id="IPR014026">
    <property type="entry name" value="UDP-Glc/GDP-Man_DH_dimer"/>
</dbReference>
<comment type="similarity">
    <text evidence="1 2">Belongs to the UDP-glucose/GDP-mannose dehydrogenase family.</text>
</comment>
<organism evidence="5 6">
    <name type="scientific">Fusarium oxysporum f. sp. rapae</name>
    <dbReference type="NCBI Taxonomy" id="485398"/>
    <lineage>
        <taxon>Eukaryota</taxon>
        <taxon>Fungi</taxon>
        <taxon>Dikarya</taxon>
        <taxon>Ascomycota</taxon>
        <taxon>Pezizomycotina</taxon>
        <taxon>Sordariomycetes</taxon>
        <taxon>Hypocreomycetidae</taxon>
        <taxon>Hypocreales</taxon>
        <taxon>Nectriaceae</taxon>
        <taxon>Fusarium</taxon>
        <taxon>Fusarium oxysporum species complex</taxon>
    </lineage>
</organism>
<evidence type="ECO:0000256" key="2">
    <source>
        <dbReference type="PIRNR" id="PIRNR000124"/>
    </source>
</evidence>
<dbReference type="InterPro" id="IPR001732">
    <property type="entry name" value="UDP-Glc/GDP-Man_DH_N"/>
</dbReference>
<dbReference type="PANTHER" id="PTHR43491">
    <property type="entry name" value="UDP-N-ACETYL-D-MANNOSAMINE DEHYDROGENASE"/>
    <property type="match status" value="1"/>
</dbReference>
<dbReference type="PIRSF" id="PIRSF500136">
    <property type="entry name" value="UDP_ManNAc_DH"/>
    <property type="match status" value="1"/>
</dbReference>
<evidence type="ECO:0000313" key="5">
    <source>
        <dbReference type="EMBL" id="KAG7406254.1"/>
    </source>
</evidence>
<gene>
    <name evidence="5" type="primary">wbpA-4</name>
    <name evidence="5" type="ORF">Forpe1208_v014458</name>
</gene>
<comment type="caution">
    <text evidence="5">The sequence shown here is derived from an EMBL/GenBank/DDBJ whole genome shotgun (WGS) entry which is preliminary data.</text>
</comment>
<dbReference type="AlphaFoldDB" id="A0A8J5NGW4"/>
<dbReference type="GO" id="GO:0016628">
    <property type="term" value="F:oxidoreductase activity, acting on the CH-CH group of donors, NAD or NADP as acceptor"/>
    <property type="evidence" value="ECO:0007669"/>
    <property type="project" value="InterPro"/>
</dbReference>
<dbReference type="PIRSF" id="PIRSF000124">
    <property type="entry name" value="UDPglc_GDPman_dh"/>
    <property type="match status" value="1"/>
</dbReference>
<dbReference type="GO" id="GO:0000271">
    <property type="term" value="P:polysaccharide biosynthetic process"/>
    <property type="evidence" value="ECO:0007669"/>
    <property type="project" value="InterPro"/>
</dbReference>
<feature type="domain" description="UDP-glucose/GDP-mannose dehydrogenase dimerisation" evidence="3">
    <location>
        <begin position="266"/>
        <end position="338"/>
    </location>
</feature>
<dbReference type="GO" id="GO:0051287">
    <property type="term" value="F:NAD binding"/>
    <property type="evidence" value="ECO:0007669"/>
    <property type="project" value="InterPro"/>
</dbReference>
<proteinExistence type="inferred from homology"/>
<evidence type="ECO:0000256" key="1">
    <source>
        <dbReference type="ARBA" id="ARBA00006601"/>
    </source>
</evidence>